<comment type="similarity">
    <text evidence="2 9">Belongs to the eukaryotic GSH synthase family.</text>
</comment>
<dbReference type="Pfam" id="PF03199">
    <property type="entry name" value="GSH_synthase"/>
    <property type="match status" value="1"/>
</dbReference>
<dbReference type="Gene3D" id="3.30.1490.80">
    <property type="match status" value="1"/>
</dbReference>
<dbReference type="GO" id="GO:0043295">
    <property type="term" value="F:glutathione binding"/>
    <property type="evidence" value="ECO:0007669"/>
    <property type="project" value="UniProtKB-UniRule"/>
</dbReference>
<evidence type="ECO:0000256" key="11">
    <source>
        <dbReference type="PIRSR" id="PIRSR001558-2"/>
    </source>
</evidence>
<feature type="binding site" evidence="10">
    <location>
        <begin position="434"/>
        <end position="437"/>
    </location>
    <ligand>
        <name>ATP</name>
        <dbReference type="ChEBI" id="CHEBI:30616"/>
    </ligand>
</feature>
<feature type="domain" description="Glutathione synthase substrate-binding" evidence="12">
    <location>
        <begin position="233"/>
        <end position="338"/>
    </location>
</feature>
<evidence type="ECO:0000256" key="8">
    <source>
        <dbReference type="ARBA" id="ARBA00022842"/>
    </source>
</evidence>
<dbReference type="Gene3D" id="1.10.1080.10">
    <property type="entry name" value="Glutathione Synthetase, Chain A, domain 3"/>
    <property type="match status" value="1"/>
</dbReference>
<keyword evidence="7 9" id="KW-0067">ATP-binding</keyword>
<keyword evidence="8 9" id="KW-0460">Magnesium</keyword>
<evidence type="ECO:0000256" key="7">
    <source>
        <dbReference type="ARBA" id="ARBA00022840"/>
    </source>
</evidence>
<evidence type="ECO:0000256" key="10">
    <source>
        <dbReference type="PIRSR" id="PIRSR001558-1"/>
    </source>
</evidence>
<keyword evidence="5 9" id="KW-0479">Metal-binding</keyword>
<dbReference type="PANTHER" id="PTHR11130">
    <property type="entry name" value="GLUTATHIONE SYNTHETASE"/>
    <property type="match status" value="1"/>
</dbReference>
<dbReference type="InterPro" id="IPR014042">
    <property type="entry name" value="Glutathione_synthase_a-hlx"/>
</dbReference>
<accession>A0A9P4IFH2</accession>
<feature type="binding site" evidence="10">
    <location>
        <position position="412"/>
    </location>
    <ligand>
        <name>ATP</name>
        <dbReference type="ChEBI" id="CHEBI:30616"/>
    </ligand>
</feature>
<comment type="pathway">
    <text evidence="1 9">Sulfur metabolism; glutathione biosynthesis; glutathione from L-cysteine and L-glutamate: step 2/2.</text>
</comment>
<dbReference type="InterPro" id="IPR014709">
    <property type="entry name" value="Glutathione_synthase_C_euk"/>
</dbReference>
<keyword evidence="3 9" id="KW-0436">Ligase</keyword>
<dbReference type="Gene3D" id="3.30.1490.50">
    <property type="match status" value="1"/>
</dbReference>
<gene>
    <name evidence="13" type="ORF">NA57DRAFT_40603</name>
</gene>
<dbReference type="SUPFAM" id="SSF52440">
    <property type="entry name" value="PreATP-grasp domain"/>
    <property type="match status" value="1"/>
</dbReference>
<dbReference type="Gene3D" id="3.30.470.20">
    <property type="entry name" value="ATP-grasp fold, B domain"/>
    <property type="match status" value="1"/>
</dbReference>
<feature type="binding site" evidence="10">
    <location>
        <position position="342"/>
    </location>
    <ligand>
        <name>ATP</name>
        <dbReference type="ChEBI" id="CHEBI:30616"/>
    </ligand>
</feature>
<evidence type="ECO:0000313" key="13">
    <source>
        <dbReference type="EMBL" id="KAF2098149.1"/>
    </source>
</evidence>
<keyword evidence="14" id="KW-1185">Reference proteome</keyword>
<sequence>MTDEFYLLQPPRFSEEQLEFLIHNAKDYQITHGSLLKLVRAEEEHSVPTRPVGVSLVPSQFPRKCFEQGVRIQGIYNELYAKVASDEAWLAQALKDYIRDDPFTSILWEIYLESKRTNFSHRRISLGVFRSDYMIHLHKEQTSATHATRVDAELKQVEFNAFSCAGGTHANIVANMHQHLHKIGAYRTTFGNIDTSSSSLPPNDGINGIVRGLVSAHHAYYASNRNAPTRTGVLFIVQGRNFNICDERPLEYALWDQNTPIPAYRLIFGPDVIEQTSIGPSGELLFNSPTCPFSPLEISVVYMRAGYELEEYDDVGCAARLRLEGSRAVKCPSILSHITTFKKVQQELTKAGALERFIDESKCKDIRSTFAPLYPLDKSEQGLIGRKLALNPDTAGNHVLKPSLEGGGHNIYGRDIPNFLAETPEEIWHTFVLMEIIRSPTQSGMLMSPRGLYEGPVLSELGVLGTSLWSEGSEFEIMENDYVGWTFKSKAEDVNEMSVVKGYGCFDSPWLVDVP</sequence>
<feature type="binding site" evidence="10">
    <location>
        <begin position="401"/>
        <end position="410"/>
    </location>
    <ligand>
        <name>ATP</name>
        <dbReference type="ChEBI" id="CHEBI:30616"/>
    </ligand>
</feature>
<evidence type="ECO:0000256" key="1">
    <source>
        <dbReference type="ARBA" id="ARBA00004965"/>
    </source>
</evidence>
<dbReference type="InterPro" id="IPR037013">
    <property type="entry name" value="GSH-S_sub-bd_sf"/>
</dbReference>
<dbReference type="PIRSF" id="PIRSF001558">
    <property type="entry name" value="GSHase"/>
    <property type="match status" value="1"/>
</dbReference>
<evidence type="ECO:0000259" key="12">
    <source>
        <dbReference type="Pfam" id="PF03199"/>
    </source>
</evidence>
<organism evidence="13 14">
    <name type="scientific">Rhizodiscina lignyota</name>
    <dbReference type="NCBI Taxonomy" id="1504668"/>
    <lineage>
        <taxon>Eukaryota</taxon>
        <taxon>Fungi</taxon>
        <taxon>Dikarya</taxon>
        <taxon>Ascomycota</taxon>
        <taxon>Pezizomycotina</taxon>
        <taxon>Dothideomycetes</taxon>
        <taxon>Pleosporomycetidae</taxon>
        <taxon>Aulographales</taxon>
        <taxon>Rhizodiscinaceae</taxon>
        <taxon>Rhizodiscina</taxon>
    </lineage>
</organism>
<dbReference type="GO" id="GO:0005829">
    <property type="term" value="C:cytosol"/>
    <property type="evidence" value="ECO:0007669"/>
    <property type="project" value="TreeGrafter"/>
</dbReference>
<comment type="cofactor">
    <cofactor evidence="9 11">
        <name>Mg(2+)</name>
        <dbReference type="ChEBI" id="CHEBI:18420"/>
    </cofactor>
    <text evidence="9 11">Binds 1 Mg(2+) ion per subunit.</text>
</comment>
<feature type="binding site" evidence="11">
    <location>
        <position position="405"/>
    </location>
    <ligand>
        <name>Mg(2+)</name>
        <dbReference type="ChEBI" id="CHEBI:18420"/>
    </ligand>
</feature>
<evidence type="ECO:0000256" key="2">
    <source>
        <dbReference type="ARBA" id="ARBA00010385"/>
    </source>
</evidence>
<evidence type="ECO:0000256" key="5">
    <source>
        <dbReference type="ARBA" id="ARBA00022723"/>
    </source>
</evidence>
<keyword evidence="4 9" id="KW-0317">Glutathione biosynthesis</keyword>
<reference evidence="13" key="1">
    <citation type="journal article" date="2020" name="Stud. Mycol.">
        <title>101 Dothideomycetes genomes: a test case for predicting lifestyles and emergence of pathogens.</title>
        <authorList>
            <person name="Haridas S."/>
            <person name="Albert R."/>
            <person name="Binder M."/>
            <person name="Bloem J."/>
            <person name="Labutti K."/>
            <person name="Salamov A."/>
            <person name="Andreopoulos B."/>
            <person name="Baker S."/>
            <person name="Barry K."/>
            <person name="Bills G."/>
            <person name="Bluhm B."/>
            <person name="Cannon C."/>
            <person name="Castanera R."/>
            <person name="Culley D."/>
            <person name="Daum C."/>
            <person name="Ezra D."/>
            <person name="Gonzalez J."/>
            <person name="Henrissat B."/>
            <person name="Kuo A."/>
            <person name="Liang C."/>
            <person name="Lipzen A."/>
            <person name="Lutzoni F."/>
            <person name="Magnuson J."/>
            <person name="Mondo S."/>
            <person name="Nolan M."/>
            <person name="Ohm R."/>
            <person name="Pangilinan J."/>
            <person name="Park H.-J."/>
            <person name="Ramirez L."/>
            <person name="Alfaro M."/>
            <person name="Sun H."/>
            <person name="Tritt A."/>
            <person name="Yoshinaga Y."/>
            <person name="Zwiers L.-H."/>
            <person name="Turgeon B."/>
            <person name="Goodwin S."/>
            <person name="Spatafora J."/>
            <person name="Crous P."/>
            <person name="Grigoriev I."/>
        </authorList>
    </citation>
    <scope>NUCLEOTIDE SEQUENCE</scope>
    <source>
        <strain evidence="13">CBS 133067</strain>
    </source>
</reference>
<dbReference type="InterPro" id="IPR016185">
    <property type="entry name" value="PreATP-grasp_dom_sf"/>
</dbReference>
<proteinExistence type="inferred from homology"/>
<dbReference type="AlphaFoldDB" id="A0A9P4IFH2"/>
<evidence type="ECO:0000256" key="4">
    <source>
        <dbReference type="ARBA" id="ARBA00022684"/>
    </source>
</evidence>
<dbReference type="GO" id="GO:0004363">
    <property type="term" value="F:glutathione synthase activity"/>
    <property type="evidence" value="ECO:0007669"/>
    <property type="project" value="UniProtKB-UniRule"/>
</dbReference>
<dbReference type="GO" id="GO:0005524">
    <property type="term" value="F:ATP binding"/>
    <property type="evidence" value="ECO:0007669"/>
    <property type="project" value="UniProtKB-UniRule"/>
</dbReference>
<evidence type="ECO:0000256" key="3">
    <source>
        <dbReference type="ARBA" id="ARBA00022598"/>
    </source>
</evidence>
<dbReference type="PANTHER" id="PTHR11130:SF0">
    <property type="entry name" value="GLUTATHIONE SYNTHETASE"/>
    <property type="match status" value="1"/>
</dbReference>
<evidence type="ECO:0000313" key="14">
    <source>
        <dbReference type="Proteomes" id="UP000799772"/>
    </source>
</evidence>
<feature type="binding site" evidence="10">
    <location>
        <position position="490"/>
    </location>
    <ligand>
        <name>ATP</name>
        <dbReference type="ChEBI" id="CHEBI:30616"/>
    </ligand>
</feature>
<protein>
    <recommendedName>
        <fullName evidence="9">Glutathione synthetase</fullName>
        <shortName evidence="9">GSH-S</shortName>
        <ecNumber evidence="9">6.3.2.3</ecNumber>
    </recommendedName>
</protein>
<name>A0A9P4IFH2_9PEZI</name>
<dbReference type="Proteomes" id="UP000799772">
    <property type="component" value="Unassembled WGS sequence"/>
</dbReference>
<evidence type="ECO:0000256" key="6">
    <source>
        <dbReference type="ARBA" id="ARBA00022741"/>
    </source>
</evidence>
<dbReference type="InterPro" id="IPR004887">
    <property type="entry name" value="GSH_synth_subst-bd"/>
</dbReference>
<comment type="catalytic activity">
    <reaction evidence="9">
        <text>gamma-L-glutamyl-L-cysteine + glycine + ATP = glutathione + ADP + phosphate + H(+)</text>
        <dbReference type="Rhea" id="RHEA:13557"/>
        <dbReference type="ChEBI" id="CHEBI:15378"/>
        <dbReference type="ChEBI" id="CHEBI:30616"/>
        <dbReference type="ChEBI" id="CHEBI:43474"/>
        <dbReference type="ChEBI" id="CHEBI:57305"/>
        <dbReference type="ChEBI" id="CHEBI:57925"/>
        <dbReference type="ChEBI" id="CHEBI:58173"/>
        <dbReference type="ChEBI" id="CHEBI:456216"/>
        <dbReference type="EC" id="6.3.2.3"/>
    </reaction>
</comment>
<keyword evidence="6 9" id="KW-0547">Nucleotide-binding</keyword>
<dbReference type="Gene3D" id="3.40.50.1760">
    <property type="entry name" value="Glutathione synthase, substrate-binding domain superfamily, eukaryotic"/>
    <property type="match status" value="1"/>
</dbReference>
<feature type="binding site" evidence="10">
    <location>
        <position position="460"/>
    </location>
    <ligand>
        <name>ATP</name>
        <dbReference type="ChEBI" id="CHEBI:30616"/>
    </ligand>
</feature>
<evidence type="ECO:0000256" key="9">
    <source>
        <dbReference type="PIRNR" id="PIRNR001558"/>
    </source>
</evidence>
<dbReference type="EMBL" id="ML978127">
    <property type="protein sequence ID" value="KAF2098149.1"/>
    <property type="molecule type" value="Genomic_DNA"/>
</dbReference>
<dbReference type="OrthoDB" id="2020073at2759"/>
<dbReference type="SUPFAM" id="SSF56059">
    <property type="entry name" value="Glutathione synthetase ATP-binding domain-like"/>
    <property type="match status" value="1"/>
</dbReference>
<dbReference type="EC" id="6.3.2.3" evidence="9"/>
<feature type="binding site" evidence="10">
    <location>
        <position position="496"/>
    </location>
    <ligand>
        <name>ATP</name>
        <dbReference type="ChEBI" id="CHEBI:30616"/>
    </ligand>
</feature>
<comment type="caution">
    <text evidence="13">The sequence shown here is derived from an EMBL/GenBank/DDBJ whole genome shotgun (WGS) entry which is preliminary data.</text>
</comment>
<dbReference type="InterPro" id="IPR014049">
    <property type="entry name" value="Glutathione_synthase_N_euk"/>
</dbReference>
<dbReference type="Pfam" id="PF03917">
    <property type="entry name" value="GSH_synth_ATP"/>
    <property type="match status" value="1"/>
</dbReference>
<dbReference type="InterPro" id="IPR005615">
    <property type="entry name" value="Glutathione_synthase"/>
</dbReference>
<dbReference type="NCBIfam" id="TIGR01986">
    <property type="entry name" value="glut_syn_euk"/>
    <property type="match status" value="1"/>
</dbReference>
<dbReference type="GO" id="GO:0000287">
    <property type="term" value="F:magnesium ion binding"/>
    <property type="evidence" value="ECO:0007669"/>
    <property type="project" value="UniProtKB-UniRule"/>
</dbReference>